<dbReference type="AlphaFoldDB" id="A0A2P2NTH8"/>
<accession>A0A2P2NTH8</accession>
<organism evidence="1">
    <name type="scientific">Rhizophora mucronata</name>
    <name type="common">Asiatic mangrove</name>
    <dbReference type="NCBI Taxonomy" id="61149"/>
    <lineage>
        <taxon>Eukaryota</taxon>
        <taxon>Viridiplantae</taxon>
        <taxon>Streptophyta</taxon>
        <taxon>Embryophyta</taxon>
        <taxon>Tracheophyta</taxon>
        <taxon>Spermatophyta</taxon>
        <taxon>Magnoliopsida</taxon>
        <taxon>eudicotyledons</taxon>
        <taxon>Gunneridae</taxon>
        <taxon>Pentapetalae</taxon>
        <taxon>rosids</taxon>
        <taxon>fabids</taxon>
        <taxon>Malpighiales</taxon>
        <taxon>Rhizophoraceae</taxon>
        <taxon>Rhizophora</taxon>
    </lineage>
</organism>
<protein>
    <submittedName>
        <fullName evidence="1">Uncharacterized protein</fullName>
    </submittedName>
</protein>
<evidence type="ECO:0000313" key="1">
    <source>
        <dbReference type="EMBL" id="MBX45733.1"/>
    </source>
</evidence>
<dbReference type="EMBL" id="GGEC01065249">
    <property type="protein sequence ID" value="MBX45733.1"/>
    <property type="molecule type" value="Transcribed_RNA"/>
</dbReference>
<name>A0A2P2NTH8_RHIMU</name>
<reference evidence="1" key="1">
    <citation type="submission" date="2018-02" db="EMBL/GenBank/DDBJ databases">
        <title>Rhizophora mucronata_Transcriptome.</title>
        <authorList>
            <person name="Meera S.P."/>
            <person name="Sreeshan A."/>
            <person name="Augustine A."/>
        </authorList>
    </citation>
    <scope>NUCLEOTIDE SEQUENCE</scope>
    <source>
        <tissue evidence="1">Leaf</tissue>
    </source>
</reference>
<sequence>MQQIPRNYGAPKRIRSDSISLYLFTKYPTVFLHIIDNRSCTTGRIEHSQMHRTKQIN</sequence>
<proteinExistence type="predicted"/>